<accession>A0A8J8GGE0</accession>
<protein>
    <recommendedName>
        <fullName evidence="3">2-amino-4-hydroxy-6-hydroxymethyldihydropteridine diphosphokinase</fullName>
        <ecNumber evidence="3">2.7.6.3</ecNumber>
    </recommendedName>
</protein>
<reference evidence="10" key="1">
    <citation type="submission" date="2020-06" db="EMBL/GenBank/DDBJ databases">
        <title>A novel thermopfilic bacterium from Erzurum, Turkey.</title>
        <authorList>
            <person name="Adiguzel A."/>
            <person name="Ay H."/>
            <person name="Baltaci M.O."/>
        </authorList>
    </citation>
    <scope>NUCLEOTIDE SEQUENCE</scope>
    <source>
        <strain evidence="10">P2</strain>
    </source>
</reference>
<dbReference type="Pfam" id="PF01288">
    <property type="entry name" value="HPPK"/>
    <property type="match status" value="1"/>
</dbReference>
<feature type="domain" description="7,8-dihydro-6-hydroxymethylpterin-pyrophosphokinase" evidence="9">
    <location>
        <begin position="89"/>
        <end position="100"/>
    </location>
</feature>
<dbReference type="Proteomes" id="UP000625804">
    <property type="component" value="Unassembled WGS sequence"/>
</dbReference>
<dbReference type="CDD" id="cd00483">
    <property type="entry name" value="HPPK"/>
    <property type="match status" value="1"/>
</dbReference>
<dbReference type="SUPFAM" id="SSF55083">
    <property type="entry name" value="6-hydroxymethyl-7,8-dihydropterin pyrophosphokinase, HPPK"/>
    <property type="match status" value="1"/>
</dbReference>
<evidence type="ECO:0000313" key="11">
    <source>
        <dbReference type="Proteomes" id="UP000625804"/>
    </source>
</evidence>
<evidence type="ECO:0000256" key="1">
    <source>
        <dbReference type="ARBA" id="ARBA00000198"/>
    </source>
</evidence>
<comment type="caution">
    <text evidence="10">The sequence shown here is derived from an EMBL/GenBank/DDBJ whole genome shotgun (WGS) entry which is preliminary data.</text>
</comment>
<keyword evidence="4 10" id="KW-0808">Transferase</keyword>
<dbReference type="GO" id="GO:0005524">
    <property type="term" value="F:ATP binding"/>
    <property type="evidence" value="ECO:0007669"/>
    <property type="project" value="UniProtKB-KW"/>
</dbReference>
<dbReference type="GO" id="GO:0046654">
    <property type="term" value="P:tetrahydrofolate biosynthetic process"/>
    <property type="evidence" value="ECO:0007669"/>
    <property type="project" value="UniProtKB-UniPathway"/>
</dbReference>
<evidence type="ECO:0000256" key="5">
    <source>
        <dbReference type="ARBA" id="ARBA00022741"/>
    </source>
</evidence>
<comment type="pathway">
    <text evidence="2">Cofactor biosynthesis; tetrahydrofolate biosynthesis; 2-amino-4-hydroxy-6-hydroxymethyl-7,8-dihydropteridine diphosphate from 7,8-dihydroneopterin triphosphate: step 4/4.</text>
</comment>
<evidence type="ECO:0000256" key="8">
    <source>
        <dbReference type="ARBA" id="ARBA00022909"/>
    </source>
</evidence>
<comment type="catalytic activity">
    <reaction evidence="1">
        <text>6-hydroxymethyl-7,8-dihydropterin + ATP = (7,8-dihydropterin-6-yl)methyl diphosphate + AMP + H(+)</text>
        <dbReference type="Rhea" id="RHEA:11412"/>
        <dbReference type="ChEBI" id="CHEBI:15378"/>
        <dbReference type="ChEBI" id="CHEBI:30616"/>
        <dbReference type="ChEBI" id="CHEBI:44841"/>
        <dbReference type="ChEBI" id="CHEBI:72950"/>
        <dbReference type="ChEBI" id="CHEBI:456215"/>
        <dbReference type="EC" id="2.7.6.3"/>
    </reaction>
</comment>
<dbReference type="PANTHER" id="PTHR43071:SF1">
    <property type="entry name" value="2-AMINO-4-HYDROXY-6-HYDROXYMETHYLDIHYDROPTERIDINE PYROPHOSPHOKINASE"/>
    <property type="match status" value="1"/>
</dbReference>
<dbReference type="InterPro" id="IPR035907">
    <property type="entry name" value="Hppk_sf"/>
</dbReference>
<sequence length="165" mass="18974">MNNIAFIGLGTNEGNREKFLKEAIQMLAAHRCISIVDYSSIYETEPVGYTEQPLFLNMVVKIATSLTALELLDSIQKIENDLGRKRNVRWGPRTIDLDILLYNKENIKSERLIVPHPRMFERSFVVIPLLEIDKDLFGSFNINIDHLKNDPGVSLYIDREKALQL</sequence>
<evidence type="ECO:0000256" key="4">
    <source>
        <dbReference type="ARBA" id="ARBA00022679"/>
    </source>
</evidence>
<dbReference type="AlphaFoldDB" id="A0A8J8GGE0"/>
<keyword evidence="6" id="KW-0418">Kinase</keyword>
<evidence type="ECO:0000256" key="2">
    <source>
        <dbReference type="ARBA" id="ARBA00005051"/>
    </source>
</evidence>
<keyword evidence="11" id="KW-1185">Reference proteome</keyword>
<dbReference type="InterPro" id="IPR000550">
    <property type="entry name" value="Hppk"/>
</dbReference>
<dbReference type="PANTHER" id="PTHR43071">
    <property type="entry name" value="2-AMINO-4-HYDROXY-6-HYDROXYMETHYLDIHYDROPTERIDINE PYROPHOSPHOKINASE"/>
    <property type="match status" value="1"/>
</dbReference>
<organism evidence="10 11">
    <name type="scientific">Calidifontibacillus erzurumensis</name>
    <dbReference type="NCBI Taxonomy" id="2741433"/>
    <lineage>
        <taxon>Bacteria</taxon>
        <taxon>Bacillati</taxon>
        <taxon>Bacillota</taxon>
        <taxon>Bacilli</taxon>
        <taxon>Bacillales</taxon>
        <taxon>Bacillaceae</taxon>
        <taxon>Calidifontibacillus/Schinkia group</taxon>
        <taxon>Calidifontibacillus</taxon>
    </lineage>
</organism>
<evidence type="ECO:0000259" key="9">
    <source>
        <dbReference type="PROSITE" id="PS00794"/>
    </source>
</evidence>
<dbReference type="NCBIfam" id="TIGR01498">
    <property type="entry name" value="folK"/>
    <property type="match status" value="1"/>
</dbReference>
<dbReference type="EC" id="2.7.6.3" evidence="3"/>
<proteinExistence type="predicted"/>
<name>A0A8J8GGE0_9BACI</name>
<gene>
    <name evidence="10" type="primary">folK</name>
    <name evidence="10" type="ORF">HR057_14265</name>
</gene>
<evidence type="ECO:0000256" key="7">
    <source>
        <dbReference type="ARBA" id="ARBA00022840"/>
    </source>
</evidence>
<dbReference type="EMBL" id="JABTTE010000023">
    <property type="protein sequence ID" value="NSL52917.1"/>
    <property type="molecule type" value="Genomic_DNA"/>
</dbReference>
<dbReference type="GO" id="GO:0046656">
    <property type="term" value="P:folic acid biosynthetic process"/>
    <property type="evidence" value="ECO:0007669"/>
    <property type="project" value="UniProtKB-KW"/>
</dbReference>
<evidence type="ECO:0000256" key="6">
    <source>
        <dbReference type="ARBA" id="ARBA00022777"/>
    </source>
</evidence>
<evidence type="ECO:0000313" key="10">
    <source>
        <dbReference type="EMBL" id="NSL52917.1"/>
    </source>
</evidence>
<dbReference type="GO" id="GO:0016301">
    <property type="term" value="F:kinase activity"/>
    <property type="evidence" value="ECO:0007669"/>
    <property type="project" value="UniProtKB-KW"/>
</dbReference>
<dbReference type="Gene3D" id="3.30.70.560">
    <property type="entry name" value="7,8-Dihydro-6-hydroxymethylpterin-pyrophosphokinase HPPK"/>
    <property type="match status" value="1"/>
</dbReference>
<evidence type="ECO:0000256" key="3">
    <source>
        <dbReference type="ARBA" id="ARBA00013253"/>
    </source>
</evidence>
<keyword evidence="7" id="KW-0067">ATP-binding</keyword>
<dbReference type="RefSeq" id="WP_173732111.1">
    <property type="nucleotide sequence ID" value="NZ_JABTTE010000023.1"/>
</dbReference>
<dbReference type="PROSITE" id="PS00794">
    <property type="entry name" value="HPPK"/>
    <property type="match status" value="1"/>
</dbReference>
<keyword evidence="5" id="KW-0547">Nucleotide-binding</keyword>
<dbReference type="GO" id="GO:0003848">
    <property type="term" value="F:2-amino-4-hydroxy-6-hydroxymethyldihydropteridine diphosphokinase activity"/>
    <property type="evidence" value="ECO:0007669"/>
    <property type="project" value="UniProtKB-EC"/>
</dbReference>
<keyword evidence="8" id="KW-0289">Folate biosynthesis</keyword>
<dbReference type="UniPathway" id="UPA00077">
    <property type="reaction ID" value="UER00155"/>
</dbReference>